<feature type="region of interest" description="Disordered" evidence="2">
    <location>
        <begin position="948"/>
        <end position="973"/>
    </location>
</feature>
<dbReference type="AlphaFoldDB" id="A0A5E8AYW8"/>
<accession>A0A5E8AYW8</accession>
<evidence type="ECO:0000313" key="5">
    <source>
        <dbReference type="Proteomes" id="UP000398389"/>
    </source>
</evidence>
<gene>
    <name evidence="4" type="ORF">SAPINGB_P000199</name>
</gene>
<proteinExistence type="predicted"/>
<evidence type="ECO:0000256" key="1">
    <source>
        <dbReference type="SAM" id="Coils"/>
    </source>
</evidence>
<reference evidence="4 5" key="1">
    <citation type="submission" date="2019-09" db="EMBL/GenBank/DDBJ databases">
        <authorList>
            <person name="Brejova B."/>
        </authorList>
    </citation>
    <scope>NUCLEOTIDE SEQUENCE [LARGE SCALE GENOMIC DNA]</scope>
</reference>
<feature type="compositionally biased region" description="Polar residues" evidence="2">
    <location>
        <begin position="949"/>
        <end position="966"/>
    </location>
</feature>
<feature type="coiled-coil region" evidence="1">
    <location>
        <begin position="230"/>
        <end position="257"/>
    </location>
</feature>
<dbReference type="OrthoDB" id="5215300at2759"/>
<dbReference type="RefSeq" id="XP_031850814.1">
    <property type="nucleotide sequence ID" value="XM_031994923.1"/>
</dbReference>
<dbReference type="InterPro" id="IPR013665">
    <property type="entry name" value="Sfi1_dom"/>
</dbReference>
<organism evidence="4 5">
    <name type="scientific">Magnusiomyces paraingens</name>
    <dbReference type="NCBI Taxonomy" id="2606893"/>
    <lineage>
        <taxon>Eukaryota</taxon>
        <taxon>Fungi</taxon>
        <taxon>Dikarya</taxon>
        <taxon>Ascomycota</taxon>
        <taxon>Saccharomycotina</taxon>
        <taxon>Dipodascomycetes</taxon>
        <taxon>Dipodascales</taxon>
        <taxon>Dipodascaceae</taxon>
        <taxon>Magnusiomyces</taxon>
    </lineage>
</organism>
<sequence>MPLRSPERKQRQTAPLRRRLQAAVYYDPYLSSSSATEHAGGGTLPDPRERPRSARLPHDQDDVALETARERSSLSLTSSSVPPKPLLGPEVGPSPAFRRTRRKHQQHQQQQPLNHQKETENHIQNDQYPHHEHMKTYPSITLNEKDFEILEIIAAMADEATANMAPPPSESLSFSHLYGAFEAFMIANRLTPQTYPTYHTIFMALLHLSSLLTDPAGSKLLTWRECVSLLVRAQSDKELFRAKMQSLRDKLTAFEDDMRERFLSLWYFSCCTLTHRRAHLTSMADARREKSLPQSVLHRWIVKHHTLAQNMQRAEAGGTFLARTQAMERWRTQLGRIEKNENFVNGLICKKYFRIWVEKTAITMNQSLEADDLYENTLVFKSFNDWRQKTAETMATTSYNQKIATEVLDFWKTRTANVIQKEESVMRRNNTELAHAALGGLIAELQLIQTYPEQADDFYTNTLARRYLKTWMRALIFKRKLYDLKNSQEIRTKRAILRNWNRLALESCEARNFSISMPCRRMLKTWRLKLALVKVVRAKNVVLAKSALKTWRLRAKESSLVCKNDIRVVSLLFSEWRKYTSYRPKVLDDCEAQFESTHQLALTKSLFGEWRARARKIPNEETVAIDFHDTRIALHAFEGFFARYDEIKNKEELAVAIDIQALKNQSMEQWKLAFVLSRRRYREKQLKEILRTREDRFKRLYLARWLNRIENFNKKKMMADEILDIKTEMLSKELFVQWLGWNRRNSINLGVAEKIDEESALYSSFTKYRSRYIRSKDLVIKGDEFQQDSTALSLNQIFKVWNIRVTKIGFKKRSASDFLERSQEMHTKAIWKHWKQITQEIYFQKLHNNENFDNAENVVQYLGSLKLSSDETNSSSLKQLPSFPPSGRLRRQSITISGSNNNLFANMPVLRPEATSTISSVTAYDSSPTGRGGGGDMTSPTLRVAASARNRSSTKVNISGTDQVTTPPGAVGTGISTTYALETPTRSSRIRRPVPMTSISRWKLSMKRLGDTGTPQASPVHAASVSRLTRPFTQVTSGANANDELLS</sequence>
<evidence type="ECO:0000313" key="4">
    <source>
        <dbReference type="EMBL" id="VVT43894.1"/>
    </source>
</evidence>
<feature type="region of interest" description="Disordered" evidence="2">
    <location>
        <begin position="29"/>
        <end position="118"/>
    </location>
</feature>
<dbReference type="GeneID" id="43579023"/>
<keyword evidence="5" id="KW-1185">Reference proteome</keyword>
<feature type="domain" description="Sfi1 spindle body" evidence="3">
    <location>
        <begin position="278"/>
        <end position="836"/>
    </location>
</feature>
<feature type="compositionally biased region" description="Basic and acidic residues" evidence="2">
    <location>
        <begin position="46"/>
        <end position="72"/>
    </location>
</feature>
<dbReference type="Pfam" id="PF08457">
    <property type="entry name" value="Sfi1"/>
    <property type="match status" value="1"/>
</dbReference>
<keyword evidence="1" id="KW-0175">Coiled coil</keyword>
<dbReference type="EMBL" id="CABVLU010000001">
    <property type="protein sequence ID" value="VVT43894.1"/>
    <property type="molecule type" value="Genomic_DNA"/>
</dbReference>
<name>A0A5E8AYW8_9ASCO</name>
<dbReference type="Proteomes" id="UP000398389">
    <property type="component" value="Unassembled WGS sequence"/>
</dbReference>
<evidence type="ECO:0000256" key="2">
    <source>
        <dbReference type="SAM" id="MobiDB-lite"/>
    </source>
</evidence>
<protein>
    <recommendedName>
        <fullName evidence="3">Sfi1 spindle body domain-containing protein</fullName>
    </recommendedName>
</protein>
<evidence type="ECO:0000259" key="3">
    <source>
        <dbReference type="Pfam" id="PF08457"/>
    </source>
</evidence>